<protein>
    <submittedName>
        <fullName evidence="2">Uncharacterized protein</fullName>
    </submittedName>
</protein>
<feature type="compositionally biased region" description="Basic residues" evidence="1">
    <location>
        <begin position="22"/>
        <end position="34"/>
    </location>
</feature>
<accession>A0AAW0WTN7</accession>
<gene>
    <name evidence="2" type="ORF">OTU49_005409</name>
</gene>
<sequence>MTSLFPPTNSAPPPPPQNLQHHPYHQHPLQHSHHLPLTNHNNQEDNYHPSFSHPLHPHQQYPTLDNKRTSSSLRKLNSHSNPHTLPRQTSLDIPRDNMVSSSSPSPTSNSHPTSATNTTKHRSKSVVSDLDVNFHTGNSVVVQTKPDITEGSTTGRKRKKPGQDPEASKSPTTDPKDNGIPSPPDDDKQTFYENLPFHGMQPPPNKNRKTANYGSAQNPTPSSSSSSSSPSSSHYQSQYQTQYQPQHQPHYQRNPPAYKQYPSSSSLKESHPPPSYNSSSRQSYSSSTYPHRLENQSNPATSYPNSQSHSTKAYSQSVNSQSHLPKYPPGVVYADLALSRNGQPNHYRRDLNTEYAILQFNGPIVGQEIDV</sequence>
<comment type="caution">
    <text evidence="2">The sequence shown here is derived from an EMBL/GenBank/DDBJ whole genome shotgun (WGS) entry which is preliminary data.</text>
</comment>
<proteinExistence type="predicted"/>
<dbReference type="EMBL" id="JARKIK010000047">
    <property type="protein sequence ID" value="KAK8735482.1"/>
    <property type="molecule type" value="Genomic_DNA"/>
</dbReference>
<evidence type="ECO:0000313" key="3">
    <source>
        <dbReference type="Proteomes" id="UP001445076"/>
    </source>
</evidence>
<dbReference type="AlphaFoldDB" id="A0AAW0WTN7"/>
<feature type="region of interest" description="Disordered" evidence="1">
    <location>
        <begin position="137"/>
        <end position="326"/>
    </location>
</feature>
<feature type="region of interest" description="Disordered" evidence="1">
    <location>
        <begin position="1"/>
        <end position="125"/>
    </location>
</feature>
<keyword evidence="3" id="KW-1185">Reference proteome</keyword>
<feature type="compositionally biased region" description="Polar residues" evidence="1">
    <location>
        <begin position="295"/>
        <end position="323"/>
    </location>
</feature>
<reference evidence="2 3" key="1">
    <citation type="journal article" date="2024" name="BMC Genomics">
        <title>Genome assembly of redclaw crayfish (Cherax quadricarinatus) provides insights into its immune adaptation and hypoxia tolerance.</title>
        <authorList>
            <person name="Liu Z."/>
            <person name="Zheng J."/>
            <person name="Li H."/>
            <person name="Fang K."/>
            <person name="Wang S."/>
            <person name="He J."/>
            <person name="Zhou D."/>
            <person name="Weng S."/>
            <person name="Chi M."/>
            <person name="Gu Z."/>
            <person name="He J."/>
            <person name="Li F."/>
            <person name="Wang M."/>
        </authorList>
    </citation>
    <scope>NUCLEOTIDE SEQUENCE [LARGE SCALE GENOMIC DNA]</scope>
    <source>
        <strain evidence="2">ZL_2023a</strain>
    </source>
</reference>
<feature type="compositionally biased region" description="Low complexity" evidence="1">
    <location>
        <begin position="276"/>
        <end position="290"/>
    </location>
</feature>
<evidence type="ECO:0000256" key="1">
    <source>
        <dbReference type="SAM" id="MobiDB-lite"/>
    </source>
</evidence>
<feature type="compositionally biased region" description="Low complexity" evidence="1">
    <location>
        <begin position="100"/>
        <end position="118"/>
    </location>
</feature>
<organism evidence="2 3">
    <name type="scientific">Cherax quadricarinatus</name>
    <name type="common">Australian red claw crayfish</name>
    <dbReference type="NCBI Taxonomy" id="27406"/>
    <lineage>
        <taxon>Eukaryota</taxon>
        <taxon>Metazoa</taxon>
        <taxon>Ecdysozoa</taxon>
        <taxon>Arthropoda</taxon>
        <taxon>Crustacea</taxon>
        <taxon>Multicrustacea</taxon>
        <taxon>Malacostraca</taxon>
        <taxon>Eumalacostraca</taxon>
        <taxon>Eucarida</taxon>
        <taxon>Decapoda</taxon>
        <taxon>Pleocyemata</taxon>
        <taxon>Astacidea</taxon>
        <taxon>Parastacoidea</taxon>
        <taxon>Parastacidae</taxon>
        <taxon>Cherax</taxon>
    </lineage>
</organism>
<name>A0AAW0WTN7_CHEQU</name>
<feature type="compositionally biased region" description="Low complexity" evidence="1">
    <location>
        <begin position="219"/>
        <end position="252"/>
    </location>
</feature>
<evidence type="ECO:0000313" key="2">
    <source>
        <dbReference type="EMBL" id="KAK8735482.1"/>
    </source>
</evidence>
<feature type="compositionally biased region" description="Polar residues" evidence="1">
    <location>
        <begin position="69"/>
        <end position="91"/>
    </location>
</feature>
<dbReference type="Proteomes" id="UP001445076">
    <property type="component" value="Unassembled WGS sequence"/>
</dbReference>